<reference evidence="3 4" key="1">
    <citation type="submission" date="2017-09" db="EMBL/GenBank/DDBJ databases">
        <title>Large-scale bioinformatics analysis of Bacillus genomes uncovers conserved roles of natural products in bacterial physiology.</title>
        <authorList>
            <consortium name="Agbiome Team Llc"/>
            <person name="Bleich R.M."/>
            <person name="Grubbs K.J."/>
            <person name="Santa Maria K.C."/>
            <person name="Allen S.E."/>
            <person name="Farag S."/>
            <person name="Shank E.A."/>
            <person name="Bowers A."/>
        </authorList>
    </citation>
    <scope>NUCLEOTIDE SEQUENCE [LARGE SCALE GENOMIC DNA]</scope>
    <source>
        <strain evidence="3 4">AFS083043</strain>
    </source>
</reference>
<dbReference type="Proteomes" id="UP000242656">
    <property type="component" value="Unassembled WGS sequence"/>
</dbReference>
<evidence type="ECO:0000259" key="2">
    <source>
        <dbReference type="Pfam" id="PF25250"/>
    </source>
</evidence>
<name>A0A2B0MJ57_BACCE</name>
<evidence type="ECO:0000256" key="1">
    <source>
        <dbReference type="SAM" id="MobiDB-lite"/>
    </source>
</evidence>
<dbReference type="Pfam" id="PF25250">
    <property type="entry name" value="DUF7852"/>
    <property type="match status" value="2"/>
</dbReference>
<dbReference type="InterPro" id="IPR054845">
    <property type="entry name" value="Exosporium_prot_C"/>
</dbReference>
<sequence length="234" mass="26011">MEESVPSGSGIEENPFSESEVEESQPSGIEVGNSRTTSIVTSPVVLAERTIQIIVEANISLDPMAIEINNVLKRVFLTHCKLVPIAFTSVPSTNYRRVIKAKLFVEGYIQKNIEYVADQCNGAVYNRIINIPFSEAFDLSSSDFITQPLLVVSSNTTSHFINSKGGDLAGVDKTFLGNSVFYNTQPYCELVRANFDEFDFLPCPPNWNESFSALHRIIVLELTLNILQIQQVQV</sequence>
<proteinExistence type="predicted"/>
<feature type="region of interest" description="Disordered" evidence="1">
    <location>
        <begin position="1"/>
        <end position="33"/>
    </location>
</feature>
<dbReference type="EMBL" id="NUWN01000022">
    <property type="protein sequence ID" value="PFK46208.1"/>
    <property type="molecule type" value="Genomic_DNA"/>
</dbReference>
<organism evidence="3 4">
    <name type="scientific">Bacillus cereus</name>
    <dbReference type="NCBI Taxonomy" id="1396"/>
    <lineage>
        <taxon>Bacteria</taxon>
        <taxon>Bacillati</taxon>
        <taxon>Bacillota</taxon>
        <taxon>Bacilli</taxon>
        <taxon>Bacillales</taxon>
        <taxon>Bacillaceae</taxon>
        <taxon>Bacillus</taxon>
        <taxon>Bacillus cereus group</taxon>
    </lineage>
</organism>
<evidence type="ECO:0000313" key="3">
    <source>
        <dbReference type="EMBL" id="PFK46208.1"/>
    </source>
</evidence>
<dbReference type="AlphaFoldDB" id="A0A2B0MJ57"/>
<dbReference type="NCBIfam" id="NF045794">
    <property type="entry name" value="CsxC_fam"/>
    <property type="match status" value="1"/>
</dbReference>
<evidence type="ECO:0000313" key="4">
    <source>
        <dbReference type="Proteomes" id="UP000242656"/>
    </source>
</evidence>
<feature type="domain" description="DUF7852" evidence="2">
    <location>
        <begin position="15"/>
        <end position="120"/>
    </location>
</feature>
<dbReference type="InterPro" id="IPR057174">
    <property type="entry name" value="DUF7852"/>
</dbReference>
<gene>
    <name evidence="3" type="ORF">COI93_06115</name>
</gene>
<accession>A0A2B0MJ57</accession>
<protein>
    <submittedName>
        <fullName evidence="3">Uracil permease</fullName>
    </submittedName>
</protein>
<feature type="domain" description="DUF7852" evidence="2">
    <location>
        <begin position="122"/>
        <end position="200"/>
    </location>
</feature>
<comment type="caution">
    <text evidence="3">The sequence shown here is derived from an EMBL/GenBank/DDBJ whole genome shotgun (WGS) entry which is preliminary data.</text>
</comment>